<feature type="compositionally biased region" description="Low complexity" evidence="1">
    <location>
        <begin position="1042"/>
        <end position="1052"/>
    </location>
</feature>
<feature type="compositionally biased region" description="Basic residues" evidence="1">
    <location>
        <begin position="165"/>
        <end position="177"/>
    </location>
</feature>
<dbReference type="Proteomes" id="UP001642540">
    <property type="component" value="Unassembled WGS sequence"/>
</dbReference>
<feature type="compositionally biased region" description="Low complexity" evidence="1">
    <location>
        <begin position="946"/>
        <end position="963"/>
    </location>
</feature>
<feature type="compositionally biased region" description="Low complexity" evidence="1">
    <location>
        <begin position="758"/>
        <end position="767"/>
    </location>
</feature>
<reference evidence="3 4" key="1">
    <citation type="submission" date="2024-08" db="EMBL/GenBank/DDBJ databases">
        <authorList>
            <person name="Cucini C."/>
            <person name="Frati F."/>
        </authorList>
    </citation>
    <scope>NUCLEOTIDE SEQUENCE [LARGE SCALE GENOMIC DNA]</scope>
</reference>
<evidence type="ECO:0000256" key="1">
    <source>
        <dbReference type="SAM" id="MobiDB-lite"/>
    </source>
</evidence>
<feature type="compositionally biased region" description="Polar residues" evidence="1">
    <location>
        <begin position="973"/>
        <end position="1024"/>
    </location>
</feature>
<feature type="region of interest" description="Disordered" evidence="1">
    <location>
        <begin position="610"/>
        <end position="649"/>
    </location>
</feature>
<gene>
    <name evidence="3" type="ORF">ODALV1_LOCUS14612</name>
</gene>
<feature type="compositionally biased region" description="Low complexity" evidence="1">
    <location>
        <begin position="282"/>
        <end position="308"/>
    </location>
</feature>
<protein>
    <submittedName>
        <fullName evidence="3">Uncharacterized protein</fullName>
    </submittedName>
</protein>
<feature type="compositionally biased region" description="Low complexity" evidence="1">
    <location>
        <begin position="851"/>
        <end position="876"/>
    </location>
</feature>
<feature type="signal peptide" evidence="2">
    <location>
        <begin position="1"/>
        <end position="18"/>
    </location>
</feature>
<feature type="compositionally biased region" description="Low complexity" evidence="1">
    <location>
        <begin position="336"/>
        <end position="355"/>
    </location>
</feature>
<feature type="compositionally biased region" description="Basic and acidic residues" evidence="1">
    <location>
        <begin position="636"/>
        <end position="645"/>
    </location>
</feature>
<sequence length="1123" mass="123870">MNILRFAWLGGVLGVLLAVALQVPSTIAEAKAEPEPGKVVFQSPSISYEYPVGNGNDKDAQESRRISIAIHPITAASENTNVEVKVQKTIVSSGEDSKSNEVADQDNESEMEKRKRDCRGLPWPFVNALNATNCLDLDEEEFSARLINRDDDEDEDEDDATIVLPKKKKKKPARGGNRRYQPREEDYDEDTPYDPFHSPLPQARSYHEWAMMLRDMAPPQDGYYKGPVSYQDFHNYYRNPYEEQTNTPTGGWGWSTTPPPTGWGWTTTQAPNQRQPHELKNSFGQPSQPGQQQQQQASFGQPSSQAQGKAVSFGQPAPPAPSQAPPSFGQPPPAPQQVQQAPQTNQTQAAQSARQGKALEFGTPSQQQVNPPQQVAQPPAQQLQQRVGQPANPSYGAPPQQQSYLAPGYYGLTTARPYSEQTTQSSGWGWGHESTTKGWGWGETTTTTTQAPPPQYQPAAVQQQPQQQQQQQPSFGQQNQPAPTVFPIFQNFNQTAPATPPPPQQKPTQQVLVLPITDPANMNQTQVMDLYNRLLSLYKVVINDTTQPQQQQAPPPVYQPQPPNPWQVPPPQQVWAGAMSGGRGFDGYYPEEILPGLQADDPYLYDPLDQPKLLPRPISPVGRKGRQFRRRNSRPRVSDSEDEPRVSFMNDGGAVLHKVTNNEEFLPRRRYFKRKIDESDIKKSKTKKNTPRRWGSSRDEDDLDYETDPYMNHKHPNVPSWLRERYNPYDYQPPVYGQPPPPESSGGWGQPTPPPPTTGWGWPETTTAKPGWGWGETTTTASPGWGWGETTTTTTTTEAPPQEGQQQSEATTTEEGPQPGQQWNPQPGSPQFQAYLQQVNELIRQLQQNGQLPAYAPQQQQPQYGPQQIQQQQQPTQAPPTPQQVQQPAAQAQQVDDAVIEDIGRKDPTGPTPAFRDQQQPPQSDRTSAARQLFSGEVMDNNQNGQQQQIVSTVTSTSVSESVAPTPAPGAENASQPSAAAVQTNPQQTQQVSTGTGMSTSAPQTVSAPPLNAYSSPAVQQTAARQLRYSPSAMAEPTGRPSWGSWGGAAAAQPNNQISFSPTYSKVQDAQPYKQEEPAYQYNILKKAGGGSVPSLIETLSEAKKVDGGDEENRPSLVARVVD</sequence>
<keyword evidence="4" id="KW-1185">Reference proteome</keyword>
<feature type="compositionally biased region" description="Acidic residues" evidence="1">
    <location>
        <begin position="150"/>
        <end position="160"/>
    </location>
</feature>
<evidence type="ECO:0000256" key="2">
    <source>
        <dbReference type="SAM" id="SignalP"/>
    </source>
</evidence>
<comment type="caution">
    <text evidence="3">The sequence shown here is derived from an EMBL/GenBank/DDBJ whole genome shotgun (WGS) entry which is preliminary data.</text>
</comment>
<feature type="region of interest" description="Disordered" evidence="1">
    <location>
        <begin position="91"/>
        <end position="116"/>
    </location>
</feature>
<feature type="compositionally biased region" description="Basic and acidic residues" evidence="1">
    <location>
        <begin position="1103"/>
        <end position="1114"/>
    </location>
</feature>
<name>A0ABP1QRX6_9HEXA</name>
<organism evidence="3 4">
    <name type="scientific">Orchesella dallaii</name>
    <dbReference type="NCBI Taxonomy" id="48710"/>
    <lineage>
        <taxon>Eukaryota</taxon>
        <taxon>Metazoa</taxon>
        <taxon>Ecdysozoa</taxon>
        <taxon>Arthropoda</taxon>
        <taxon>Hexapoda</taxon>
        <taxon>Collembola</taxon>
        <taxon>Entomobryomorpha</taxon>
        <taxon>Entomobryoidea</taxon>
        <taxon>Orchesellidae</taxon>
        <taxon>Orchesellinae</taxon>
        <taxon>Orchesella</taxon>
    </lineage>
</organism>
<feature type="region of interest" description="Disordered" evidence="1">
    <location>
        <begin position="681"/>
        <end position="720"/>
    </location>
</feature>
<feature type="compositionally biased region" description="Polar residues" evidence="1">
    <location>
        <begin position="803"/>
        <end position="815"/>
    </location>
</feature>
<feature type="compositionally biased region" description="Low complexity" evidence="1">
    <location>
        <begin position="883"/>
        <end position="894"/>
    </location>
</feature>
<evidence type="ECO:0000313" key="3">
    <source>
        <dbReference type="EMBL" id="CAL8110977.1"/>
    </source>
</evidence>
<accession>A0ABP1QRX6</accession>
<feature type="compositionally biased region" description="Polar residues" evidence="1">
    <location>
        <begin position="1053"/>
        <end position="1068"/>
    </location>
</feature>
<feature type="compositionally biased region" description="Polar residues" evidence="1">
    <location>
        <begin position="917"/>
        <end position="930"/>
    </location>
</feature>
<feature type="compositionally biased region" description="Pro residues" evidence="1">
    <location>
        <begin position="316"/>
        <end position="335"/>
    </location>
</feature>
<feature type="region of interest" description="Disordered" evidence="1">
    <location>
        <begin position="1103"/>
        <end position="1123"/>
    </location>
</feature>
<feature type="compositionally biased region" description="Basic residues" evidence="1">
    <location>
        <begin position="623"/>
        <end position="634"/>
    </location>
</feature>
<feature type="region of interest" description="Disordered" evidence="1">
    <location>
        <begin position="732"/>
        <end position="1072"/>
    </location>
</feature>
<feature type="compositionally biased region" description="Low complexity" evidence="1">
    <location>
        <begin position="816"/>
        <end position="831"/>
    </location>
</feature>
<dbReference type="EMBL" id="CAXLJM020000046">
    <property type="protein sequence ID" value="CAL8110977.1"/>
    <property type="molecule type" value="Genomic_DNA"/>
</dbReference>
<evidence type="ECO:0000313" key="4">
    <source>
        <dbReference type="Proteomes" id="UP001642540"/>
    </source>
</evidence>
<feature type="region of interest" description="Disordered" evidence="1">
    <location>
        <begin position="420"/>
        <end position="484"/>
    </location>
</feature>
<feature type="region of interest" description="Disordered" evidence="1">
    <location>
        <begin position="148"/>
        <end position="200"/>
    </location>
</feature>
<feature type="compositionally biased region" description="Low complexity" evidence="1">
    <location>
        <begin position="457"/>
        <end position="482"/>
    </location>
</feature>
<keyword evidence="2" id="KW-0732">Signal</keyword>
<feature type="compositionally biased region" description="Low complexity" evidence="1">
    <location>
        <begin position="364"/>
        <end position="391"/>
    </location>
</feature>
<proteinExistence type="predicted"/>
<feature type="region of interest" description="Disordered" evidence="1">
    <location>
        <begin position="241"/>
        <end position="403"/>
    </location>
</feature>
<feature type="chain" id="PRO_5046571276" evidence="2">
    <location>
        <begin position="19"/>
        <end position="1123"/>
    </location>
</feature>
<feature type="compositionally biased region" description="Polar residues" evidence="1">
    <location>
        <begin position="832"/>
        <end position="850"/>
    </location>
</feature>